<dbReference type="Pfam" id="PF00282">
    <property type="entry name" value="Pyridoxal_deC"/>
    <property type="match status" value="1"/>
</dbReference>
<evidence type="ECO:0000256" key="3">
    <source>
        <dbReference type="ARBA" id="ARBA00022793"/>
    </source>
</evidence>
<evidence type="ECO:0000256" key="4">
    <source>
        <dbReference type="ARBA" id="ARBA00022898"/>
    </source>
</evidence>
<dbReference type="Gene3D" id="3.40.640.10">
    <property type="entry name" value="Type I PLP-dependent aspartate aminotransferase-like (Major domain)"/>
    <property type="match status" value="1"/>
</dbReference>
<gene>
    <name evidence="8" type="ORF">H4R18_005599</name>
</gene>
<dbReference type="EMBL" id="JANBUL010000350">
    <property type="protein sequence ID" value="KAJ2776578.1"/>
    <property type="molecule type" value="Genomic_DNA"/>
</dbReference>
<comment type="caution">
    <text evidence="8">The sequence shown here is derived from an EMBL/GenBank/DDBJ whole genome shotgun (WGS) entry which is preliminary data.</text>
</comment>
<organism evidence="8 9">
    <name type="scientific">Coemansia javaensis</name>
    <dbReference type="NCBI Taxonomy" id="2761396"/>
    <lineage>
        <taxon>Eukaryota</taxon>
        <taxon>Fungi</taxon>
        <taxon>Fungi incertae sedis</taxon>
        <taxon>Zoopagomycota</taxon>
        <taxon>Kickxellomycotina</taxon>
        <taxon>Kickxellomycetes</taxon>
        <taxon>Kickxellales</taxon>
        <taxon>Kickxellaceae</taxon>
        <taxon>Coemansia</taxon>
    </lineage>
</organism>
<dbReference type="GO" id="GO:0030170">
    <property type="term" value="F:pyridoxal phosphate binding"/>
    <property type="evidence" value="ECO:0007669"/>
    <property type="project" value="InterPro"/>
</dbReference>
<evidence type="ECO:0008006" key="10">
    <source>
        <dbReference type="Google" id="ProtNLM"/>
    </source>
</evidence>
<name>A0A9W8H5U3_9FUNG</name>
<dbReference type="GO" id="GO:0006520">
    <property type="term" value="P:amino acid metabolic process"/>
    <property type="evidence" value="ECO:0007669"/>
    <property type="project" value="InterPro"/>
</dbReference>
<reference evidence="8" key="1">
    <citation type="submission" date="2022-07" db="EMBL/GenBank/DDBJ databases">
        <title>Phylogenomic reconstructions and comparative analyses of Kickxellomycotina fungi.</title>
        <authorList>
            <person name="Reynolds N.K."/>
            <person name="Stajich J.E."/>
            <person name="Barry K."/>
            <person name="Grigoriev I.V."/>
            <person name="Crous P."/>
            <person name="Smith M.E."/>
        </authorList>
    </citation>
    <scope>NUCLEOTIDE SEQUENCE</scope>
    <source>
        <strain evidence="8">NBRC 105414</strain>
    </source>
</reference>
<dbReference type="OrthoDB" id="639767at2759"/>
<dbReference type="InterPro" id="IPR002129">
    <property type="entry name" value="PyrdxlP-dep_de-COase"/>
</dbReference>
<dbReference type="AlphaFoldDB" id="A0A9W8H5U3"/>
<evidence type="ECO:0000313" key="8">
    <source>
        <dbReference type="EMBL" id="KAJ2776578.1"/>
    </source>
</evidence>
<evidence type="ECO:0000256" key="7">
    <source>
        <dbReference type="RuleBase" id="RU000382"/>
    </source>
</evidence>
<dbReference type="PANTHER" id="PTHR11999">
    <property type="entry name" value="GROUP II PYRIDOXAL-5-PHOSPHATE DECARBOXYLASE"/>
    <property type="match status" value="1"/>
</dbReference>
<feature type="modified residue" description="N6-(pyridoxal phosphate)lysine" evidence="6">
    <location>
        <position position="308"/>
    </location>
</feature>
<dbReference type="InterPro" id="IPR010977">
    <property type="entry name" value="Aromatic_deC"/>
</dbReference>
<dbReference type="Gene3D" id="3.90.1150.10">
    <property type="entry name" value="Aspartate Aminotransferase, domain 1"/>
    <property type="match status" value="1"/>
</dbReference>
<evidence type="ECO:0000256" key="5">
    <source>
        <dbReference type="ARBA" id="ARBA00023239"/>
    </source>
</evidence>
<evidence type="ECO:0000313" key="9">
    <source>
        <dbReference type="Proteomes" id="UP001140217"/>
    </source>
</evidence>
<evidence type="ECO:0000256" key="2">
    <source>
        <dbReference type="ARBA" id="ARBA00009533"/>
    </source>
</evidence>
<protein>
    <recommendedName>
        <fullName evidence="10">Aromatic-L-amino-acid decarboxylase</fullName>
    </recommendedName>
</protein>
<dbReference type="PANTHER" id="PTHR11999:SF70">
    <property type="entry name" value="MIP05841P"/>
    <property type="match status" value="1"/>
</dbReference>
<dbReference type="GO" id="GO:0016831">
    <property type="term" value="F:carboxy-lyase activity"/>
    <property type="evidence" value="ECO:0007669"/>
    <property type="project" value="UniProtKB-KW"/>
</dbReference>
<dbReference type="Proteomes" id="UP001140217">
    <property type="component" value="Unassembled WGS sequence"/>
</dbReference>
<keyword evidence="5 7" id="KW-0456">Lyase</keyword>
<accession>A0A9W8H5U3</accession>
<dbReference type="Gene3D" id="1.20.1340.10">
    <property type="entry name" value="dopa decarboxylase, N-terminal domain"/>
    <property type="match status" value="1"/>
</dbReference>
<keyword evidence="3" id="KW-0210">Decarboxylase</keyword>
<comment type="cofactor">
    <cofactor evidence="1 6 7">
        <name>pyridoxal 5'-phosphate</name>
        <dbReference type="ChEBI" id="CHEBI:597326"/>
    </cofactor>
</comment>
<dbReference type="GO" id="GO:0019752">
    <property type="term" value="P:carboxylic acid metabolic process"/>
    <property type="evidence" value="ECO:0007669"/>
    <property type="project" value="InterPro"/>
</dbReference>
<keyword evidence="4 6" id="KW-0663">Pyridoxal phosphate</keyword>
<dbReference type="InterPro" id="IPR015421">
    <property type="entry name" value="PyrdxlP-dep_Trfase_major"/>
</dbReference>
<dbReference type="InterPro" id="IPR015422">
    <property type="entry name" value="PyrdxlP-dep_Trfase_small"/>
</dbReference>
<dbReference type="GO" id="GO:0005737">
    <property type="term" value="C:cytoplasm"/>
    <property type="evidence" value="ECO:0007669"/>
    <property type="project" value="TreeGrafter"/>
</dbReference>
<comment type="similarity">
    <text evidence="2 7">Belongs to the group II decarboxylase family.</text>
</comment>
<sequence>MDIAEFRKRGREIVDTIAEYYKGLADMPPCPTVEPGFLYKTMPLEAPENPESFDRIQQNIKSKIMPGVMHWQSANFFAWFPSTSSLPSILGEMYTAMFDAAQFSWASLPAAAELETVVVDWLAKLIGLDGRFLSIREDGAEGGGGGVIQGSATEALVVSMVAARERALDRLRAQGASETEVDAARPKLVAYFSDQTHSAGEKSVKLLGCRPHCIPTDSDFRITRATLLDAVESDRAAGLIPFFVCGTFGTTNTTAIDDLPGIADAARDEQLWFHVDAAYAGAALCCPEFRALARGIERADSLSFSPHKWMLTTVECTAMWVANSAHLARTLSIQREYLPRTEDAGAFVRDYHNWQIPLGRRFRALKLWMVVRAFGASGIRATIRRHVNMAKRFEEQLVADGRFEIVAPVVFGLVVFRIKPGCLGDGGEEVANRANAELVRRINADGRVFLLGPCVKGTSVVRAAIGATQSTHANVSLLLDITKAATDAILLQTP</sequence>
<proteinExistence type="inferred from homology"/>
<evidence type="ECO:0000256" key="1">
    <source>
        <dbReference type="ARBA" id="ARBA00001933"/>
    </source>
</evidence>
<dbReference type="PRINTS" id="PR00800">
    <property type="entry name" value="YHDCRBOXLASE"/>
</dbReference>
<keyword evidence="9" id="KW-1185">Reference proteome</keyword>
<dbReference type="InterPro" id="IPR015424">
    <property type="entry name" value="PyrdxlP-dep_Trfase"/>
</dbReference>
<evidence type="ECO:0000256" key="6">
    <source>
        <dbReference type="PIRSR" id="PIRSR602129-50"/>
    </source>
</evidence>
<dbReference type="SUPFAM" id="SSF53383">
    <property type="entry name" value="PLP-dependent transferases"/>
    <property type="match status" value="1"/>
</dbReference>